<sequence length="147" mass="15413">MIFSCVVGAFTNIQVHIHMTSRPGTTICGLDKELFRAGIEPATRCPAAGCSPIAPTVQSSAFPISPIPESTTTLKTPYPQKAGDALVTPLVFQVFMGDADCLPSGDPSARLPAYAVKKIPGSKSQSLRNTVKSGVESLLILIAALNE</sequence>
<gene>
    <name evidence="1" type="ORF">SPLIT_LOCUS10505</name>
</gene>
<name>A0A9P0IFZ1_SPOLI</name>
<dbReference type="Proteomes" id="UP001153321">
    <property type="component" value="Chromosome 5"/>
</dbReference>
<keyword evidence="2" id="KW-1185">Reference proteome</keyword>
<dbReference type="AlphaFoldDB" id="A0A9P0IFZ1"/>
<evidence type="ECO:0000313" key="1">
    <source>
        <dbReference type="EMBL" id="CAH1645152.1"/>
    </source>
</evidence>
<accession>A0A9P0IFZ1</accession>
<protein>
    <submittedName>
        <fullName evidence="1">Uncharacterized protein</fullName>
    </submittedName>
</protein>
<dbReference type="EMBL" id="LR824536">
    <property type="protein sequence ID" value="CAH1645152.1"/>
    <property type="molecule type" value="Genomic_DNA"/>
</dbReference>
<reference evidence="1" key="1">
    <citation type="submission" date="2022-02" db="EMBL/GenBank/DDBJ databases">
        <authorList>
            <person name="King R."/>
        </authorList>
    </citation>
    <scope>NUCLEOTIDE SEQUENCE</scope>
</reference>
<proteinExistence type="predicted"/>
<organism evidence="1 2">
    <name type="scientific">Spodoptera littoralis</name>
    <name type="common">Egyptian cotton leafworm</name>
    <dbReference type="NCBI Taxonomy" id="7109"/>
    <lineage>
        <taxon>Eukaryota</taxon>
        <taxon>Metazoa</taxon>
        <taxon>Ecdysozoa</taxon>
        <taxon>Arthropoda</taxon>
        <taxon>Hexapoda</taxon>
        <taxon>Insecta</taxon>
        <taxon>Pterygota</taxon>
        <taxon>Neoptera</taxon>
        <taxon>Endopterygota</taxon>
        <taxon>Lepidoptera</taxon>
        <taxon>Glossata</taxon>
        <taxon>Ditrysia</taxon>
        <taxon>Noctuoidea</taxon>
        <taxon>Noctuidae</taxon>
        <taxon>Amphipyrinae</taxon>
        <taxon>Spodoptera</taxon>
    </lineage>
</organism>
<evidence type="ECO:0000313" key="2">
    <source>
        <dbReference type="Proteomes" id="UP001153321"/>
    </source>
</evidence>